<reference evidence="2 3" key="1">
    <citation type="submission" date="2012-11" db="EMBL/GenBank/DDBJ databases">
        <title>Whole genome sequence of Acidocella aminolytica 101 = DSM 11237.</title>
        <authorList>
            <person name="Azuma Y."/>
            <person name="Higashiura N."/>
            <person name="Hirakawa H."/>
            <person name="Matsushita K."/>
        </authorList>
    </citation>
    <scope>NUCLEOTIDE SEQUENCE [LARGE SCALE GENOMIC DNA]</scope>
    <source>
        <strain evidence="3">101 / DSM 11237</strain>
    </source>
</reference>
<name>A0A0D6PKK7_9PROT</name>
<comment type="caution">
    <text evidence="2">The sequence shown here is derived from an EMBL/GenBank/DDBJ whole genome shotgun (WGS) entry which is preliminary data.</text>
</comment>
<evidence type="ECO:0000313" key="3">
    <source>
        <dbReference type="Proteomes" id="UP000032668"/>
    </source>
</evidence>
<proteinExistence type="predicted"/>
<dbReference type="Proteomes" id="UP000032668">
    <property type="component" value="Unassembled WGS sequence"/>
</dbReference>
<evidence type="ECO:0000256" key="1">
    <source>
        <dbReference type="SAM" id="SignalP"/>
    </source>
</evidence>
<dbReference type="AlphaFoldDB" id="A0A0D6PKK7"/>
<organism evidence="2 3">
    <name type="scientific">Acidocella aminolytica 101 = DSM 11237</name>
    <dbReference type="NCBI Taxonomy" id="1120923"/>
    <lineage>
        <taxon>Bacteria</taxon>
        <taxon>Pseudomonadati</taxon>
        <taxon>Pseudomonadota</taxon>
        <taxon>Alphaproteobacteria</taxon>
        <taxon>Acetobacterales</taxon>
        <taxon>Acidocellaceae</taxon>
        <taxon>Acidocella</taxon>
    </lineage>
</organism>
<protein>
    <submittedName>
        <fullName evidence="2">Uncharacterized protein</fullName>
    </submittedName>
</protein>
<dbReference type="EMBL" id="BANC01000112">
    <property type="protein sequence ID" value="GAN81733.1"/>
    <property type="molecule type" value="Genomic_DNA"/>
</dbReference>
<feature type="signal peptide" evidence="1">
    <location>
        <begin position="1"/>
        <end position="21"/>
    </location>
</feature>
<evidence type="ECO:0000313" key="2">
    <source>
        <dbReference type="EMBL" id="GAN81733.1"/>
    </source>
</evidence>
<dbReference type="Pfam" id="PF04314">
    <property type="entry name" value="PCuAC"/>
    <property type="match status" value="1"/>
</dbReference>
<dbReference type="STRING" id="1120923.SAMN02746095_03256"/>
<dbReference type="PANTHER" id="PTHR36302:SF1">
    <property type="entry name" value="COPPER CHAPERONE PCU(A)C"/>
    <property type="match status" value="1"/>
</dbReference>
<dbReference type="PANTHER" id="PTHR36302">
    <property type="entry name" value="BLR7088 PROTEIN"/>
    <property type="match status" value="1"/>
</dbReference>
<dbReference type="OrthoDB" id="9796962at2"/>
<feature type="chain" id="PRO_5030005939" evidence="1">
    <location>
        <begin position="22"/>
        <end position="143"/>
    </location>
</feature>
<keyword evidence="1" id="KW-0732">Signal</keyword>
<dbReference type="InterPro" id="IPR036182">
    <property type="entry name" value="PCuAC_sf"/>
</dbReference>
<sequence length="143" mass="15366">MKLHNLMLAIPLLAGAVPAFAATTTPVINIRLDHGSVWKATGKQKATEGFIQIHNDGDTDDTLTAWTCPNAEDTVLMGKDGKPLSELTIPAKQTVTLAPGGIFLDLKDLHYPVERGSIIPCSFTFKQAGLLGGFLNEVKRPKT</sequence>
<keyword evidence="3" id="KW-1185">Reference proteome</keyword>
<dbReference type="SUPFAM" id="SSF110087">
    <property type="entry name" value="DR1885-like metal-binding protein"/>
    <property type="match status" value="1"/>
</dbReference>
<dbReference type="Gene3D" id="2.60.40.1890">
    <property type="entry name" value="PCu(A)C copper chaperone"/>
    <property type="match status" value="1"/>
</dbReference>
<gene>
    <name evidence="2" type="ORF">Aam_114_020</name>
</gene>
<dbReference type="InterPro" id="IPR007410">
    <property type="entry name" value="LpqE-like"/>
</dbReference>
<accession>A0A0D6PKK7</accession>
<dbReference type="RefSeq" id="WP_048880119.1">
    <property type="nucleotide sequence ID" value="NZ_BANC01000112.1"/>
</dbReference>
<dbReference type="InterPro" id="IPR058248">
    <property type="entry name" value="Lxx211020-like"/>
</dbReference>